<dbReference type="InterPro" id="IPR006935">
    <property type="entry name" value="Helicase/UvrB_N"/>
</dbReference>
<dbReference type="STRING" id="670487.Ocepr_2217"/>
<dbReference type="EMBL" id="CP002361">
    <property type="protein sequence ID" value="ADR37665.1"/>
    <property type="molecule type" value="Genomic_DNA"/>
</dbReference>
<dbReference type="InterPro" id="IPR057342">
    <property type="entry name" value="DEXDc_RapA"/>
</dbReference>
<evidence type="ECO:0000256" key="2">
    <source>
        <dbReference type="ARBA" id="ARBA00022801"/>
    </source>
</evidence>
<dbReference type="InterPro" id="IPR049730">
    <property type="entry name" value="SNF2/RAD54-like_C"/>
</dbReference>
<dbReference type="CDD" id="cd18011">
    <property type="entry name" value="DEXDc_RapA"/>
    <property type="match status" value="1"/>
</dbReference>
<dbReference type="Pfam" id="PF00271">
    <property type="entry name" value="Helicase_C"/>
    <property type="match status" value="1"/>
</dbReference>
<dbReference type="PROSITE" id="PS51194">
    <property type="entry name" value="HELICASE_CTER"/>
    <property type="match status" value="1"/>
</dbReference>
<feature type="domain" description="Helicase ATP-binding" evidence="6">
    <location>
        <begin position="115"/>
        <end position="287"/>
    </location>
</feature>
<dbReference type="Gene3D" id="3.40.50.300">
    <property type="entry name" value="P-loop containing nucleotide triphosphate hydrolases"/>
    <property type="match status" value="1"/>
</dbReference>
<proteinExistence type="predicted"/>
<keyword evidence="9" id="KW-1185">Reference proteome</keyword>
<evidence type="ECO:0000259" key="7">
    <source>
        <dbReference type="PROSITE" id="PS51194"/>
    </source>
</evidence>
<dbReference type="GO" id="GO:0005524">
    <property type="term" value="F:ATP binding"/>
    <property type="evidence" value="ECO:0007669"/>
    <property type="project" value="InterPro"/>
</dbReference>
<accession>E4UAG0</accession>
<dbReference type="eggNOG" id="COG0553">
    <property type="taxonomic scope" value="Bacteria"/>
</dbReference>
<name>E4UAG0_OCEP5</name>
<dbReference type="InterPro" id="IPR038718">
    <property type="entry name" value="SNF2-like_sf"/>
</dbReference>
<evidence type="ECO:0000256" key="5">
    <source>
        <dbReference type="SAM" id="Coils"/>
    </source>
</evidence>
<evidence type="ECO:0000313" key="9">
    <source>
        <dbReference type="Proteomes" id="UP000008722"/>
    </source>
</evidence>
<dbReference type="SMART" id="SM00490">
    <property type="entry name" value="HELICc"/>
    <property type="match status" value="1"/>
</dbReference>
<feature type="domain" description="Helicase C-terminal" evidence="7">
    <location>
        <begin position="479"/>
        <end position="648"/>
    </location>
</feature>
<organism evidence="8 9">
    <name type="scientific">Oceanithermus profundus (strain DSM 14977 / NBRC 100410 / VKM B-2274 / 506)</name>
    <dbReference type="NCBI Taxonomy" id="670487"/>
    <lineage>
        <taxon>Bacteria</taxon>
        <taxon>Thermotogati</taxon>
        <taxon>Deinococcota</taxon>
        <taxon>Deinococci</taxon>
        <taxon>Thermales</taxon>
        <taxon>Thermaceae</taxon>
        <taxon>Oceanithermus</taxon>
    </lineage>
</organism>
<dbReference type="Proteomes" id="UP000008722">
    <property type="component" value="Chromosome"/>
</dbReference>
<keyword evidence="3 8" id="KW-0347">Helicase</keyword>
<evidence type="ECO:0000256" key="1">
    <source>
        <dbReference type="ARBA" id="ARBA00022741"/>
    </source>
</evidence>
<protein>
    <submittedName>
        <fullName evidence="8">Helicase domain protein</fullName>
    </submittedName>
</protein>
<dbReference type="InterPro" id="IPR001650">
    <property type="entry name" value="Helicase_C-like"/>
</dbReference>
<dbReference type="AlphaFoldDB" id="E4UAG0"/>
<dbReference type="SUPFAM" id="SSF52540">
    <property type="entry name" value="P-loop containing nucleoside triphosphate hydrolases"/>
    <property type="match status" value="2"/>
</dbReference>
<dbReference type="PANTHER" id="PTHR10799">
    <property type="entry name" value="SNF2/RAD54 HELICASE FAMILY"/>
    <property type="match status" value="1"/>
</dbReference>
<gene>
    <name evidence="8" type="ordered locus">Ocepr_2217</name>
</gene>
<keyword evidence="5" id="KW-0175">Coiled coil</keyword>
<dbReference type="RefSeq" id="WP_013458835.1">
    <property type="nucleotide sequence ID" value="NC_014761.1"/>
</dbReference>
<dbReference type="Gene3D" id="3.40.50.10810">
    <property type="entry name" value="Tandem AAA-ATPase domain"/>
    <property type="match status" value="1"/>
</dbReference>
<reference evidence="8 9" key="2">
    <citation type="journal article" date="2011" name="Stand. Genomic Sci.">
        <title>Complete genome sequence of Oceanithermus profundus type strain (506).</title>
        <authorList>
            <person name="Pati A."/>
            <person name="Zhang X."/>
            <person name="Lapidus A."/>
            <person name="Nolan M."/>
            <person name="Lucas S."/>
            <person name="Del Rio T.G."/>
            <person name="Tice H."/>
            <person name="Cheng J.F."/>
            <person name="Tapia R."/>
            <person name="Han C."/>
            <person name="Goodwin L."/>
            <person name="Pitluck S."/>
            <person name="Liolios K."/>
            <person name="Pagani I."/>
            <person name="Ivanova N."/>
            <person name="Mavromatis K."/>
            <person name="Chen A."/>
            <person name="Palaniappan K."/>
            <person name="Hauser L."/>
            <person name="Jeffries C.D."/>
            <person name="Brambilla E.M."/>
            <person name="Rohl A."/>
            <person name="Mwirichia R."/>
            <person name="Rohde M."/>
            <person name="Tindall B.J."/>
            <person name="Sikorski J."/>
            <person name="Wirth R."/>
            <person name="Goker M."/>
            <person name="Woyke T."/>
            <person name="Detter J.C."/>
            <person name="Bristow J."/>
            <person name="Eisen J.A."/>
            <person name="Markowitz V."/>
            <person name="Hugenholtz P."/>
            <person name="Kyrpides N.C."/>
            <person name="Klenk H.P."/>
            <person name="Land M."/>
        </authorList>
    </citation>
    <scope>NUCLEOTIDE SEQUENCE [LARGE SCALE GENOMIC DNA]</scope>
    <source>
        <strain evidence="9">DSM 14977 / NBRC 100410 / VKM B-2274 / 506</strain>
    </source>
</reference>
<dbReference type="InterPro" id="IPR027417">
    <property type="entry name" value="P-loop_NTPase"/>
</dbReference>
<dbReference type="HOGENOM" id="CLU_009519_0_0_0"/>
<dbReference type="GO" id="GO:0003677">
    <property type="term" value="F:DNA binding"/>
    <property type="evidence" value="ECO:0007669"/>
    <property type="project" value="InterPro"/>
</dbReference>
<keyword evidence="2" id="KW-0378">Hydrolase</keyword>
<dbReference type="Pfam" id="PF13020">
    <property type="entry name" value="NOV_C"/>
    <property type="match status" value="1"/>
</dbReference>
<feature type="coiled-coil region" evidence="5">
    <location>
        <begin position="943"/>
        <end position="980"/>
    </location>
</feature>
<sequence length="1133" mass="129553">MALAPDELVPGSRIEGLVATGPVTVHEVNHLDGVIEITFRDASGSIHQRLLYPNDLEQLRLLSEVRWPMSASADDFRLAAEARRLRLAHLFDPMMAVHTSLVEPLPHQIEAVYGHLLQRRPLRFLLADDPGAGKTIMTGLYMRELLLRGDLERALVVAPGALVEQWQDELDSKFHLPFEIFSRERVELSRSGNPFLEGPYWIARLDQVARNEDYQEKLTAVDWDLIVVDEAHKLSATFFGRELKKTQRYRLGEKLSQHTRNFLLLTATPHRGKPEDFRLFMALLDPDRFEGRPRPGAPETDAEDLMLRRVKEDLVRFDGTPLFPERKAYTVEYSLSDTERQLYEAVTTYVREEMNRAEKLDKRRGNTVGFALAMLQRRLASSPQAIHRSLQRRLKRRRDLLERLERGEPIPQPVALDEEDLVERYEYAFPDEEEGPEFEELATSARTKRELELEIASLERLEKLARRVLQAGQDRKWQELARLMGTEEIKGRKLVIFTEHRDTLDYLRNRLHTFLGNEDALVTIHGGMRREERHHAQAEFTNNKDVLVLLATDAAGEGINLQQAHLLINYDIPWNPNRLEQRFGRIHRIGQTEVCHMWNLVARGTREGDVFALLLKKLEAAADALGGRVFDVLGKAFSETPLHELLIQAIRYGENPEVRKRLERAIEGVVDVTRLQQLVARDALATEVLSQSQLARLKEEMQRAEAARLQPHYVASFFHKAFEHLGGTMQPREAGRYEITFVPPLLRPSRAQGRQQVLKKYVRITFDKRRVVVPGRPVAEFVAPGHPLFDATVTAIEEKLGAALQKGAVLVDPEGEDPRVLGAFEHDVRDGRDEVISQRLLYVEAEPSGSPRKAGPAPYLDYREPTPEERKLALNALDQATVERLLAEAERFVLTTEAKAHVDEVRKRREEHLNKTLSTVKERLLSEIYYWDGEAQRLGELAKKGKKNAAVNAEKARRRAEELRVRLRRREQEIEEARKIFAGRPHLSLAAWVVPPMANEGGGTALEREVIDRLAVQAVLAQERALGNEPREMPHGNPGYDIESRTPSGELRFIEVKGKGSGKDTVTLSRTQLLTALNKPQNWWLVVVETDGKRALRLHYLRNPVTREPEFAVTSLNFDLRQLMQKVVATYEL</sequence>
<evidence type="ECO:0000256" key="3">
    <source>
        <dbReference type="ARBA" id="ARBA00022806"/>
    </source>
</evidence>
<dbReference type="GO" id="GO:0016787">
    <property type="term" value="F:hydrolase activity"/>
    <property type="evidence" value="ECO:0007669"/>
    <property type="project" value="UniProtKB-KW"/>
</dbReference>
<evidence type="ECO:0000259" key="6">
    <source>
        <dbReference type="PROSITE" id="PS51192"/>
    </source>
</evidence>
<evidence type="ECO:0000256" key="4">
    <source>
        <dbReference type="ARBA" id="ARBA00022840"/>
    </source>
</evidence>
<keyword evidence="4" id="KW-0067">ATP-binding</keyword>
<reference evidence="9" key="1">
    <citation type="submission" date="2010-11" db="EMBL/GenBank/DDBJ databases">
        <title>The complete sequence of chromosome of Oceanithermus profundus DSM 14977.</title>
        <authorList>
            <consortium name="US DOE Joint Genome Institute (JGI-PGF)"/>
            <person name="Lucas S."/>
            <person name="Copeland A."/>
            <person name="Lapidus A."/>
            <person name="Bruce D."/>
            <person name="Goodwin L."/>
            <person name="Pitluck S."/>
            <person name="Kyrpides N."/>
            <person name="Mavromatis K."/>
            <person name="Pagani I."/>
            <person name="Ivanova N."/>
            <person name="Zhang X."/>
            <person name="Brettin T."/>
            <person name="Detter J.C."/>
            <person name="Tapia R."/>
            <person name="Han C."/>
            <person name="Land M."/>
            <person name="Hauser L."/>
            <person name="Markowitz V."/>
            <person name="Cheng J.-F."/>
            <person name="Hugenholtz P."/>
            <person name="Woyke T."/>
            <person name="Wu D."/>
            <person name="Tindall B."/>
            <person name="Faehnrich R."/>
            <person name="Brambilla E."/>
            <person name="Klenk H.-P."/>
            <person name="Eisen J.A."/>
        </authorList>
    </citation>
    <scope>NUCLEOTIDE SEQUENCE [LARGE SCALE GENOMIC DNA]</scope>
    <source>
        <strain evidence="9">DSM 14977 / NBRC 100410 / VKM B-2274 / 506</strain>
    </source>
</reference>
<dbReference type="InterPro" id="IPR014001">
    <property type="entry name" value="Helicase_ATP-bd"/>
</dbReference>
<keyword evidence="1" id="KW-0547">Nucleotide-binding</keyword>
<dbReference type="PROSITE" id="PS51192">
    <property type="entry name" value="HELICASE_ATP_BIND_1"/>
    <property type="match status" value="1"/>
</dbReference>
<dbReference type="KEGG" id="opr:Ocepr_2217"/>
<dbReference type="Pfam" id="PF04851">
    <property type="entry name" value="ResIII"/>
    <property type="match status" value="1"/>
</dbReference>
<feature type="coiled-coil region" evidence="5">
    <location>
        <begin position="441"/>
        <end position="468"/>
    </location>
</feature>
<evidence type="ECO:0000313" key="8">
    <source>
        <dbReference type="EMBL" id="ADR37665.1"/>
    </source>
</evidence>
<dbReference type="CDD" id="cd18793">
    <property type="entry name" value="SF2_C_SNF"/>
    <property type="match status" value="1"/>
</dbReference>
<dbReference type="GO" id="GO:0004386">
    <property type="term" value="F:helicase activity"/>
    <property type="evidence" value="ECO:0007669"/>
    <property type="project" value="UniProtKB-KW"/>
</dbReference>
<dbReference type="SMART" id="SM00487">
    <property type="entry name" value="DEXDc"/>
    <property type="match status" value="1"/>
</dbReference>
<dbReference type="InterPro" id="IPR024975">
    <property type="entry name" value="NOV_C"/>
</dbReference>